<dbReference type="HOGENOM" id="CLU_112034_0_0_5"/>
<proteinExistence type="predicted"/>
<dbReference type="AlphaFoldDB" id="V5SCI9"/>
<evidence type="ECO:0000313" key="1">
    <source>
        <dbReference type="EMBL" id="AHB47684.1"/>
    </source>
</evidence>
<dbReference type="InterPro" id="IPR007332">
    <property type="entry name" value="DUF411"/>
</dbReference>
<sequence>MVGKIRVLDRRHVLGFIGAGALVGLSRVARADRLPHAIVFRDPSCGCCHEWVEHLRANGFEATVRDTPRMTAVKAQLGVPRSLASCHTAEIGGYVIEGHVPAEAIKRLLAEKPAARGLAVPGMPVGSPGMEGGTPETYDVILFGDGGERSYGRYREDKAV</sequence>
<accession>V5SCI9</accession>
<protein>
    <submittedName>
        <fullName evidence="1">Metal-binding protein</fullName>
    </submittedName>
</protein>
<keyword evidence="2" id="KW-1185">Reference proteome</keyword>
<name>V5SCI9_9HYPH</name>
<dbReference type="InterPro" id="IPR036249">
    <property type="entry name" value="Thioredoxin-like_sf"/>
</dbReference>
<reference evidence="1 2" key="1">
    <citation type="journal article" date="2014" name="Genome Announc.">
        <title>Complete Genome Sequence of Hyphomicrobium nitrativorans Strain NL23, a Denitrifying Bacterium Isolated from Biofilm of a Methanol-Fed Denitrification System Treating Seawater at the Montreal Biodome.</title>
        <authorList>
            <person name="Martineau C."/>
            <person name="Villeneuve C."/>
            <person name="Mauffrey F."/>
            <person name="Villemur R."/>
        </authorList>
    </citation>
    <scope>NUCLEOTIDE SEQUENCE [LARGE SCALE GENOMIC DNA]</scope>
    <source>
        <strain evidence="1">NL23</strain>
    </source>
</reference>
<dbReference type="KEGG" id="hni:W911_03445"/>
<dbReference type="SUPFAM" id="SSF52833">
    <property type="entry name" value="Thioredoxin-like"/>
    <property type="match status" value="1"/>
</dbReference>
<dbReference type="PATRIC" id="fig|1029756.8.peg.719"/>
<gene>
    <name evidence="1" type="ORF">W911_03445</name>
</gene>
<dbReference type="EMBL" id="CP006912">
    <property type="protein sequence ID" value="AHB47684.1"/>
    <property type="molecule type" value="Genomic_DNA"/>
</dbReference>
<dbReference type="Proteomes" id="UP000018542">
    <property type="component" value="Chromosome"/>
</dbReference>
<organism evidence="1 2">
    <name type="scientific">Hyphomicrobium nitrativorans NL23</name>
    <dbReference type="NCBI Taxonomy" id="1029756"/>
    <lineage>
        <taxon>Bacteria</taxon>
        <taxon>Pseudomonadati</taxon>
        <taxon>Pseudomonadota</taxon>
        <taxon>Alphaproteobacteria</taxon>
        <taxon>Hyphomicrobiales</taxon>
        <taxon>Hyphomicrobiaceae</taxon>
        <taxon>Hyphomicrobium</taxon>
    </lineage>
</organism>
<dbReference type="Pfam" id="PF04214">
    <property type="entry name" value="DUF411"/>
    <property type="match status" value="1"/>
</dbReference>
<dbReference type="OrthoDB" id="14727at2"/>
<dbReference type="RefSeq" id="WP_023786103.1">
    <property type="nucleotide sequence ID" value="NC_022997.1"/>
</dbReference>
<evidence type="ECO:0000313" key="2">
    <source>
        <dbReference type="Proteomes" id="UP000018542"/>
    </source>
</evidence>